<dbReference type="EMBL" id="DSAC01000086">
    <property type="protein sequence ID" value="HHO74327.1"/>
    <property type="molecule type" value="Genomic_DNA"/>
</dbReference>
<evidence type="ECO:0000256" key="1">
    <source>
        <dbReference type="SAM" id="Phobius"/>
    </source>
</evidence>
<gene>
    <name evidence="3" type="ORF">ENN04_06825</name>
</gene>
<dbReference type="Pfam" id="PF09990">
    <property type="entry name" value="DUF2231"/>
    <property type="match status" value="1"/>
</dbReference>
<feature type="transmembrane region" description="Helical" evidence="1">
    <location>
        <begin position="79"/>
        <end position="98"/>
    </location>
</feature>
<protein>
    <submittedName>
        <fullName evidence="3">DUF2231 domain-containing protein</fullName>
    </submittedName>
</protein>
<proteinExistence type="predicted"/>
<feature type="transmembrane region" description="Helical" evidence="1">
    <location>
        <begin position="6"/>
        <end position="28"/>
    </location>
</feature>
<organism evidence="3">
    <name type="scientific">Thermocrinis ruber</name>
    <dbReference type="NCBI Taxonomy" id="75906"/>
    <lineage>
        <taxon>Bacteria</taxon>
        <taxon>Pseudomonadati</taxon>
        <taxon>Aquificota</taxon>
        <taxon>Aquificia</taxon>
        <taxon>Aquificales</taxon>
        <taxon>Aquificaceae</taxon>
        <taxon>Thermocrinis</taxon>
    </lineage>
</organism>
<accession>A0A7C5SXF3</accession>
<reference evidence="3" key="1">
    <citation type="journal article" date="2020" name="mSystems">
        <title>Genome- and Community-Level Interaction Insights into Carbon Utilization and Element Cycling Functions of Hydrothermarchaeota in Hydrothermal Sediment.</title>
        <authorList>
            <person name="Zhou Z."/>
            <person name="Liu Y."/>
            <person name="Xu W."/>
            <person name="Pan J."/>
            <person name="Luo Z.H."/>
            <person name="Li M."/>
        </authorList>
    </citation>
    <scope>NUCLEOTIDE SEQUENCE [LARGE SCALE GENOMIC DNA]</scope>
    <source>
        <strain evidence="3">SpSt-114</strain>
    </source>
</reference>
<feature type="domain" description="DUF2231" evidence="2">
    <location>
        <begin position="6"/>
        <end position="135"/>
    </location>
</feature>
<keyword evidence="1" id="KW-0472">Membrane</keyword>
<evidence type="ECO:0000259" key="2">
    <source>
        <dbReference type="Pfam" id="PF09990"/>
    </source>
</evidence>
<comment type="caution">
    <text evidence="3">The sequence shown here is derived from an EMBL/GenBank/DDBJ whole genome shotgun (WGS) entry which is preliminary data.</text>
</comment>
<feature type="transmembrane region" description="Helical" evidence="1">
    <location>
        <begin position="110"/>
        <end position="131"/>
    </location>
</feature>
<sequence>MNLIKVHPPVVHFAIALPFALLVIDLYYRFRKIQPDGLHALITYLSVLAVVGGTVSGVIAHEPIEDILHNVPSFKIHEYLGLSLTPLFLALGVVRFLMDKKLVLRNVFTVLLVLLVILLFYQGSLGGRIVYEHLIKL</sequence>
<keyword evidence="1" id="KW-0812">Transmembrane</keyword>
<keyword evidence="1" id="KW-1133">Transmembrane helix</keyword>
<dbReference type="InterPro" id="IPR019251">
    <property type="entry name" value="DUF2231_TM"/>
</dbReference>
<name>A0A7C5SXF3_9AQUI</name>
<dbReference type="AlphaFoldDB" id="A0A7C5SXF3"/>
<feature type="transmembrane region" description="Helical" evidence="1">
    <location>
        <begin position="40"/>
        <end position="59"/>
    </location>
</feature>
<evidence type="ECO:0000313" key="3">
    <source>
        <dbReference type="EMBL" id="HHO74327.1"/>
    </source>
</evidence>